<evidence type="ECO:0000313" key="2">
    <source>
        <dbReference type="Proteomes" id="UP000490535"/>
    </source>
</evidence>
<dbReference type="Gene3D" id="6.10.280.90">
    <property type="match status" value="1"/>
</dbReference>
<reference evidence="2" key="1">
    <citation type="journal article" date="2020" name="MBio">
        <title>Horizontal gene transfer to a defensive symbiont with a reduced genome amongst a multipartite beetle microbiome.</title>
        <authorList>
            <person name="Waterworth S.C."/>
            <person name="Florez L.V."/>
            <person name="Rees E.R."/>
            <person name="Hertweck C."/>
            <person name="Kaltenpoth M."/>
            <person name="Kwan J.C."/>
        </authorList>
    </citation>
    <scope>NUCLEOTIDE SEQUENCE [LARGE SCALE GENOMIC DNA]</scope>
</reference>
<protein>
    <recommendedName>
        <fullName evidence="3">Portal protein</fullName>
    </recommendedName>
</protein>
<dbReference type="Proteomes" id="UP000490535">
    <property type="component" value="Unassembled WGS sequence"/>
</dbReference>
<sequence length="680" mass="76407">MNNQEKLQGIHEEAMRLFTRAQDSVREERKQCLEDRRFCFIAGAQWEGSLARQFENKPKFEVNKVHLAVIKIINEYRNNRITVTFVSRDGKGSDDLADKCAGLYRADEQDSCAEEAYDAAFEEAVSGGFGAWRLRADYEDDEDEENDYQRIYIEPIYDADSSVFFDPNSKRQDKSDAEYGFVMNSMTYDDFRAEFGKDPASVPREITSSEYDWVGTDFVYVAEYYKKEKKKKLINVYYGLTGERETLDQDDIKENPELETDLEARGFSLFNTKKIKCTKVRKYLISGSEVLEDCGLIAGKNIPIVPVYGKRRYIDGIERCMGHVRLCKDAQRLKNMQLSKLGELSARSSDEKPIVTPDQVIGHERMWAEDNVKNNPFLLINPMKDASGNIVATAPTAYTKPPQVPPAMAALLQVTETDLGDILGNQDAGDEVQANLSGKAVELVQNRLDMQAFIYMSNFAKAMKRCGEIWLDMAKEIYIEEGRSLKTVGEKDEVGNTTIMNPMMNDDYSIEYESDLKNAKFDVAVDVGPTSSSKRSATLRALTGMMQLVSDPTDMAVLSGMAMMNMEGEGIGDVRDYYRKKMVTMGVIPPTQEEQMQMQEEAANQQPDAQTLFLQAEAAKSESLAVKAQADTALIQAKTKDTIAKTAETLAGIDRDDQEQALKEAEAMFKAASVQSQQSG</sequence>
<evidence type="ECO:0000313" key="1">
    <source>
        <dbReference type="EMBL" id="KAF1026171.1"/>
    </source>
</evidence>
<dbReference type="Gene3D" id="1.10.1740.160">
    <property type="match status" value="1"/>
</dbReference>
<comment type="caution">
    <text evidence="1">The sequence shown here is derived from an EMBL/GenBank/DDBJ whole genome shotgun (WGS) entry which is preliminary data.</text>
</comment>
<proteinExistence type="predicted"/>
<accession>A0A833US40</accession>
<dbReference type="EMBL" id="WNDP01000027">
    <property type="protein sequence ID" value="KAF1026171.1"/>
    <property type="molecule type" value="Genomic_DNA"/>
</dbReference>
<dbReference type="InterPro" id="IPR032427">
    <property type="entry name" value="P22_portal"/>
</dbReference>
<dbReference type="Pfam" id="PF16510">
    <property type="entry name" value="P22_portal"/>
    <property type="match status" value="1"/>
</dbReference>
<gene>
    <name evidence="1" type="ORF">GAK29_01433</name>
</gene>
<name>A0A833US40_ACIBZ</name>
<evidence type="ECO:0008006" key="3">
    <source>
        <dbReference type="Google" id="ProtNLM"/>
    </source>
</evidence>
<dbReference type="AlphaFoldDB" id="A0A833US40"/>
<organism evidence="1 2">
    <name type="scientific">Acinetobacter bereziniae</name>
    <name type="common">Acinetobacter genomosp. 10</name>
    <dbReference type="NCBI Taxonomy" id="106648"/>
    <lineage>
        <taxon>Bacteria</taxon>
        <taxon>Pseudomonadati</taxon>
        <taxon>Pseudomonadota</taxon>
        <taxon>Gammaproteobacteria</taxon>
        <taxon>Moraxellales</taxon>
        <taxon>Moraxellaceae</taxon>
        <taxon>Acinetobacter</taxon>
    </lineage>
</organism>